<keyword evidence="2" id="KW-0472">Membrane</keyword>
<evidence type="ECO:0000256" key="2">
    <source>
        <dbReference type="SAM" id="Phobius"/>
    </source>
</evidence>
<dbReference type="Proteomes" id="UP001445335">
    <property type="component" value="Unassembled WGS sequence"/>
</dbReference>
<dbReference type="SUPFAM" id="SSF52087">
    <property type="entry name" value="CRAL/TRIO domain"/>
    <property type="match status" value="1"/>
</dbReference>
<reference evidence="4 5" key="1">
    <citation type="journal article" date="2024" name="Nat. Commun.">
        <title>Phylogenomics reveals the evolutionary origins of lichenization in chlorophyte algae.</title>
        <authorList>
            <person name="Puginier C."/>
            <person name="Libourel C."/>
            <person name="Otte J."/>
            <person name="Skaloud P."/>
            <person name="Haon M."/>
            <person name="Grisel S."/>
            <person name="Petersen M."/>
            <person name="Berrin J.G."/>
            <person name="Delaux P.M."/>
            <person name="Dal Grande F."/>
            <person name="Keller J."/>
        </authorList>
    </citation>
    <scope>NUCLEOTIDE SEQUENCE [LARGE SCALE GENOMIC DNA]</scope>
    <source>
        <strain evidence="4 5">SAG 245.80</strain>
    </source>
</reference>
<dbReference type="PROSITE" id="PS50191">
    <property type="entry name" value="CRAL_TRIO"/>
    <property type="match status" value="1"/>
</dbReference>
<dbReference type="InterPro" id="IPR001251">
    <property type="entry name" value="CRAL-TRIO_dom"/>
</dbReference>
<comment type="caution">
    <text evidence="4">The sequence shown here is derived from an EMBL/GenBank/DDBJ whole genome shotgun (WGS) entry which is preliminary data.</text>
</comment>
<evidence type="ECO:0000313" key="5">
    <source>
        <dbReference type="Proteomes" id="UP001445335"/>
    </source>
</evidence>
<evidence type="ECO:0000259" key="3">
    <source>
        <dbReference type="PROSITE" id="PS50191"/>
    </source>
</evidence>
<dbReference type="Pfam" id="PF00650">
    <property type="entry name" value="CRAL_TRIO"/>
    <property type="match status" value="1"/>
</dbReference>
<dbReference type="EMBL" id="JALJOU010000044">
    <property type="protein sequence ID" value="KAK9831872.1"/>
    <property type="molecule type" value="Genomic_DNA"/>
</dbReference>
<dbReference type="SMART" id="SM00516">
    <property type="entry name" value="SEC14"/>
    <property type="match status" value="1"/>
</dbReference>
<dbReference type="InterPro" id="IPR036273">
    <property type="entry name" value="CRAL/TRIO_N_dom_sf"/>
</dbReference>
<protein>
    <recommendedName>
        <fullName evidence="3">CRAL-TRIO domain-containing protein</fullName>
    </recommendedName>
</protein>
<dbReference type="PANTHER" id="PTHR46277:SF3">
    <property type="entry name" value="BINDING PROTEIN, PUTATIVE-RELATED"/>
    <property type="match status" value="1"/>
</dbReference>
<dbReference type="CDD" id="cd00170">
    <property type="entry name" value="SEC14"/>
    <property type="match status" value="1"/>
</dbReference>
<gene>
    <name evidence="4" type="ORF">WJX81_004320</name>
</gene>
<dbReference type="InterPro" id="IPR036865">
    <property type="entry name" value="CRAL-TRIO_dom_sf"/>
</dbReference>
<name>A0AAW1RF66_9CHLO</name>
<dbReference type="PANTHER" id="PTHR46277">
    <property type="entry name" value="OS03G0850700 PROTEIN"/>
    <property type="match status" value="1"/>
</dbReference>
<keyword evidence="5" id="KW-1185">Reference proteome</keyword>
<proteinExistence type="predicted"/>
<evidence type="ECO:0000256" key="1">
    <source>
        <dbReference type="SAM" id="MobiDB-lite"/>
    </source>
</evidence>
<keyword evidence="2" id="KW-0812">Transmembrane</keyword>
<accession>A0AAW1RF66</accession>
<organism evidence="4 5">
    <name type="scientific">Elliptochloris bilobata</name>
    <dbReference type="NCBI Taxonomy" id="381761"/>
    <lineage>
        <taxon>Eukaryota</taxon>
        <taxon>Viridiplantae</taxon>
        <taxon>Chlorophyta</taxon>
        <taxon>core chlorophytes</taxon>
        <taxon>Trebouxiophyceae</taxon>
        <taxon>Trebouxiophyceae incertae sedis</taxon>
        <taxon>Elliptochloris clade</taxon>
        <taxon>Elliptochloris</taxon>
    </lineage>
</organism>
<dbReference type="Gene3D" id="3.40.525.10">
    <property type="entry name" value="CRAL-TRIO lipid binding domain"/>
    <property type="match status" value="1"/>
</dbReference>
<dbReference type="SUPFAM" id="SSF46938">
    <property type="entry name" value="CRAL/TRIO N-terminal domain"/>
    <property type="match status" value="1"/>
</dbReference>
<dbReference type="PRINTS" id="PR00180">
    <property type="entry name" value="CRETINALDHBP"/>
</dbReference>
<feature type="transmembrane region" description="Helical" evidence="2">
    <location>
        <begin position="172"/>
        <end position="195"/>
    </location>
</feature>
<keyword evidence="2" id="KW-1133">Transmembrane helix</keyword>
<evidence type="ECO:0000313" key="4">
    <source>
        <dbReference type="EMBL" id="KAK9831872.1"/>
    </source>
</evidence>
<feature type="region of interest" description="Disordered" evidence="1">
    <location>
        <begin position="249"/>
        <end position="282"/>
    </location>
</feature>
<sequence>MISSWFSSKVLTEEEKRAAEEDLRQRLLPEHITSTELQRWLRAEKYSVDKAGKRLQHHLHWRADYLPQGCVLEEEIRTELDQKKVFLQGCDELGRPVSVVVVNKHLPHCPAETKRLIVYCFEASIALSDAQRNPLGLSTGIFDLRNIRLENLDAGALRGVFSVLQDHYPERLGVLVMFGAPAVFHGLWMAVLPFIAEETRAKVKFVSEGDMAEALSFIPPDVLPETFGGKALLLPVDEAVRKFGLARAPQCSGPAKAPVDDDPEQAPVDNLPDRNGDVAART</sequence>
<dbReference type="AlphaFoldDB" id="A0AAW1RF66"/>
<feature type="domain" description="CRAL-TRIO" evidence="3">
    <location>
        <begin position="73"/>
        <end position="235"/>
    </location>
</feature>